<sequence>MGCLFFACGEVFASPTSICSRTFFNLERPTSITHKPSYVVSSSDKWDFKFQ</sequence>
<evidence type="ECO:0000313" key="1">
    <source>
        <dbReference type="EMBL" id="KAI7726738.1"/>
    </source>
</evidence>
<comment type="caution">
    <text evidence="1">The sequence shown here is derived from an EMBL/GenBank/DDBJ whole genome shotgun (WGS) entry which is preliminary data.</text>
</comment>
<protein>
    <submittedName>
        <fullName evidence="1">Uncharacterized protein</fullName>
    </submittedName>
</protein>
<dbReference type="Proteomes" id="UP001206925">
    <property type="component" value="Unassembled WGS sequence"/>
</dbReference>
<gene>
    <name evidence="1" type="ORF">M8C21_032481</name>
</gene>
<reference evidence="1" key="1">
    <citation type="submission" date="2022-06" db="EMBL/GenBank/DDBJ databases">
        <title>Uncovering the hologenomic basis of an extraordinary plant invasion.</title>
        <authorList>
            <person name="Bieker V.C."/>
            <person name="Martin M.D."/>
            <person name="Gilbert T."/>
            <person name="Hodgins K."/>
            <person name="Battlay P."/>
            <person name="Petersen B."/>
            <person name="Wilson J."/>
        </authorList>
    </citation>
    <scope>NUCLEOTIDE SEQUENCE</scope>
    <source>
        <strain evidence="1">AA19_3_7</strain>
        <tissue evidence="1">Leaf</tissue>
    </source>
</reference>
<name>A0AAD5BNM3_AMBAR</name>
<dbReference type="EMBL" id="JAMZMK010011550">
    <property type="protein sequence ID" value="KAI7726738.1"/>
    <property type="molecule type" value="Genomic_DNA"/>
</dbReference>
<accession>A0AAD5BNM3</accession>
<organism evidence="1 2">
    <name type="scientific">Ambrosia artemisiifolia</name>
    <name type="common">Common ragweed</name>
    <dbReference type="NCBI Taxonomy" id="4212"/>
    <lineage>
        <taxon>Eukaryota</taxon>
        <taxon>Viridiplantae</taxon>
        <taxon>Streptophyta</taxon>
        <taxon>Embryophyta</taxon>
        <taxon>Tracheophyta</taxon>
        <taxon>Spermatophyta</taxon>
        <taxon>Magnoliopsida</taxon>
        <taxon>eudicotyledons</taxon>
        <taxon>Gunneridae</taxon>
        <taxon>Pentapetalae</taxon>
        <taxon>asterids</taxon>
        <taxon>campanulids</taxon>
        <taxon>Asterales</taxon>
        <taxon>Asteraceae</taxon>
        <taxon>Asteroideae</taxon>
        <taxon>Heliantheae alliance</taxon>
        <taxon>Heliantheae</taxon>
        <taxon>Ambrosia</taxon>
    </lineage>
</organism>
<keyword evidence="2" id="KW-1185">Reference proteome</keyword>
<evidence type="ECO:0000313" key="2">
    <source>
        <dbReference type="Proteomes" id="UP001206925"/>
    </source>
</evidence>
<proteinExistence type="predicted"/>
<dbReference type="AlphaFoldDB" id="A0AAD5BNM3"/>